<reference evidence="6 7" key="1">
    <citation type="submission" date="2016-10" db="EMBL/GenBank/DDBJ databases">
        <authorList>
            <person name="de Groot N.N."/>
        </authorList>
    </citation>
    <scope>NUCLEOTIDE SEQUENCE [LARGE SCALE GENOMIC DNA]</scope>
    <source>
        <strain evidence="6 7">A52C2</strain>
    </source>
</reference>
<dbReference type="GO" id="GO:0006355">
    <property type="term" value="P:regulation of DNA-templated transcription"/>
    <property type="evidence" value="ECO:0007669"/>
    <property type="project" value="InterPro"/>
</dbReference>
<dbReference type="InterPro" id="IPR000792">
    <property type="entry name" value="Tscrpt_reg_LuxR_C"/>
</dbReference>
<dbReference type="PROSITE" id="PS50043">
    <property type="entry name" value="HTH_LUXR_2"/>
    <property type="match status" value="1"/>
</dbReference>
<feature type="domain" description="HTH luxR-type" evidence="4">
    <location>
        <begin position="176"/>
        <end position="241"/>
    </location>
</feature>
<accession>A0A1H9ID71</accession>
<name>A0A1H9ID71_9HYPH</name>
<keyword evidence="1 3" id="KW-0597">Phosphoprotein</keyword>
<dbReference type="Proteomes" id="UP000199647">
    <property type="component" value="Unassembled WGS sequence"/>
</dbReference>
<keyword evidence="7" id="KW-1185">Reference proteome</keyword>
<dbReference type="SUPFAM" id="SSF52172">
    <property type="entry name" value="CheY-like"/>
    <property type="match status" value="1"/>
</dbReference>
<dbReference type="GO" id="GO:0003677">
    <property type="term" value="F:DNA binding"/>
    <property type="evidence" value="ECO:0007669"/>
    <property type="project" value="UniProtKB-KW"/>
</dbReference>
<dbReference type="CDD" id="cd17535">
    <property type="entry name" value="REC_NarL-like"/>
    <property type="match status" value="1"/>
</dbReference>
<evidence type="ECO:0000256" key="3">
    <source>
        <dbReference type="PROSITE-ProRule" id="PRU00169"/>
    </source>
</evidence>
<dbReference type="Pfam" id="PF00072">
    <property type="entry name" value="Response_reg"/>
    <property type="match status" value="1"/>
</dbReference>
<dbReference type="AlphaFoldDB" id="A0A1H9ID71"/>
<evidence type="ECO:0000313" key="6">
    <source>
        <dbReference type="EMBL" id="SEQ72530.1"/>
    </source>
</evidence>
<evidence type="ECO:0000259" key="4">
    <source>
        <dbReference type="PROSITE" id="PS50043"/>
    </source>
</evidence>
<organism evidence="6 7">
    <name type="scientific">Faunimonas pinastri</name>
    <dbReference type="NCBI Taxonomy" id="1855383"/>
    <lineage>
        <taxon>Bacteria</taxon>
        <taxon>Pseudomonadati</taxon>
        <taxon>Pseudomonadota</taxon>
        <taxon>Alphaproteobacteria</taxon>
        <taxon>Hyphomicrobiales</taxon>
        <taxon>Afifellaceae</taxon>
        <taxon>Faunimonas</taxon>
    </lineage>
</organism>
<dbReference type="RefSeq" id="WP_177176816.1">
    <property type="nucleotide sequence ID" value="NZ_FOFG01000007.1"/>
</dbReference>
<evidence type="ECO:0000256" key="1">
    <source>
        <dbReference type="ARBA" id="ARBA00022553"/>
    </source>
</evidence>
<dbReference type="SMART" id="SM00448">
    <property type="entry name" value="REC"/>
    <property type="match status" value="1"/>
</dbReference>
<dbReference type="EMBL" id="FOFG01000007">
    <property type="protein sequence ID" value="SEQ72530.1"/>
    <property type="molecule type" value="Genomic_DNA"/>
</dbReference>
<feature type="domain" description="Response regulatory" evidence="5">
    <location>
        <begin position="36"/>
        <end position="151"/>
    </location>
</feature>
<dbReference type="InterPro" id="IPR001789">
    <property type="entry name" value="Sig_transdc_resp-reg_receiver"/>
</dbReference>
<dbReference type="CDD" id="cd06170">
    <property type="entry name" value="LuxR_C_like"/>
    <property type="match status" value="1"/>
</dbReference>
<dbReference type="STRING" id="1855383.SAMN05216548_10768"/>
<dbReference type="PRINTS" id="PR00038">
    <property type="entry name" value="HTHLUXR"/>
</dbReference>
<proteinExistence type="predicted"/>
<feature type="modified residue" description="4-aspartylphosphate" evidence="3">
    <location>
        <position position="86"/>
    </location>
</feature>
<dbReference type="Pfam" id="PF00196">
    <property type="entry name" value="GerE"/>
    <property type="match status" value="1"/>
</dbReference>
<evidence type="ECO:0000313" key="7">
    <source>
        <dbReference type="Proteomes" id="UP000199647"/>
    </source>
</evidence>
<sequence>MSIARQIFAPSQTPGQDSGLVCDRHYDRSREPGPVTIAIADERPLLLQGLRTAFPAPRFHVVAACTETEPLLRTIRRERPDLVVVDIALPGISGLGVLKAIRAEDLPTRVVMLTDRFDIPDIASAIREGAFGVVLKRATAQDLLACIEAVAAGSSWIQPEVAKFAMESILGSRLRGELKPVTLTARERDIVGLVSSGRRNKEIAYDLQITEGTVKMHLHTVFRKLGVTSRTELALKNKSQGSWAEYRRASVEDWRNA</sequence>
<protein>
    <submittedName>
        <fullName evidence="6">Two component transcriptional regulator, LuxR family</fullName>
    </submittedName>
</protein>
<dbReference type="InterPro" id="IPR011006">
    <property type="entry name" value="CheY-like_superfamily"/>
</dbReference>
<gene>
    <name evidence="6" type="ORF">SAMN05216548_10768</name>
</gene>
<dbReference type="Gene3D" id="3.40.50.2300">
    <property type="match status" value="1"/>
</dbReference>
<dbReference type="PROSITE" id="PS50110">
    <property type="entry name" value="RESPONSE_REGULATORY"/>
    <property type="match status" value="1"/>
</dbReference>
<dbReference type="InterPro" id="IPR016032">
    <property type="entry name" value="Sig_transdc_resp-reg_C-effctor"/>
</dbReference>
<dbReference type="SUPFAM" id="SSF46894">
    <property type="entry name" value="C-terminal effector domain of the bipartite response regulators"/>
    <property type="match status" value="1"/>
</dbReference>
<evidence type="ECO:0000256" key="2">
    <source>
        <dbReference type="ARBA" id="ARBA00023125"/>
    </source>
</evidence>
<dbReference type="InterPro" id="IPR058245">
    <property type="entry name" value="NreC/VraR/RcsB-like_REC"/>
</dbReference>
<dbReference type="InterPro" id="IPR039420">
    <property type="entry name" value="WalR-like"/>
</dbReference>
<keyword evidence="2" id="KW-0238">DNA-binding</keyword>
<evidence type="ECO:0000259" key="5">
    <source>
        <dbReference type="PROSITE" id="PS50110"/>
    </source>
</evidence>
<dbReference type="SMART" id="SM00421">
    <property type="entry name" value="HTH_LUXR"/>
    <property type="match status" value="1"/>
</dbReference>
<dbReference type="PANTHER" id="PTHR43214">
    <property type="entry name" value="TWO-COMPONENT RESPONSE REGULATOR"/>
    <property type="match status" value="1"/>
</dbReference>
<dbReference type="GO" id="GO:0000160">
    <property type="term" value="P:phosphorelay signal transduction system"/>
    <property type="evidence" value="ECO:0007669"/>
    <property type="project" value="InterPro"/>
</dbReference>